<reference evidence="2 3" key="1">
    <citation type="submission" date="2020-02" db="EMBL/GenBank/DDBJ databases">
        <title>Partial ammonium oxidation to N2 by heterotrophic bacteria.</title>
        <authorList>
            <person name="Wu M."/>
        </authorList>
    </citation>
    <scope>NUCLEOTIDE SEQUENCE [LARGE SCALE GENOMIC DNA]</scope>
    <source>
        <strain evidence="2 3">HO-1</strain>
    </source>
</reference>
<protein>
    <submittedName>
        <fullName evidence="2">Uncharacterized protein</fullName>
    </submittedName>
</protein>
<accession>A0ABX8SSL5</accession>
<feature type="compositionally biased region" description="Basic and acidic residues" evidence="1">
    <location>
        <begin position="28"/>
        <end position="41"/>
    </location>
</feature>
<dbReference type="EMBL" id="CP049362">
    <property type="protein sequence ID" value="QXX79027.1"/>
    <property type="molecule type" value="Genomic_DNA"/>
</dbReference>
<sequence length="77" mass="8856">MPYKFSSLEMLAEWFRLPSKLRLASRKKTGETPEIKPRDITQDEATAFENKQQEGPKRPSSSGKPRLLKKSDLPHSE</sequence>
<name>A0ABX8SSL5_9BURK</name>
<feature type="region of interest" description="Disordered" evidence="1">
    <location>
        <begin position="25"/>
        <end position="77"/>
    </location>
</feature>
<gene>
    <name evidence="2" type="ORF">FE795_08355</name>
</gene>
<dbReference type="Proteomes" id="UP000826050">
    <property type="component" value="Chromosome"/>
</dbReference>
<evidence type="ECO:0000313" key="2">
    <source>
        <dbReference type="EMBL" id="QXX79027.1"/>
    </source>
</evidence>
<keyword evidence="3" id="KW-1185">Reference proteome</keyword>
<proteinExistence type="predicted"/>
<evidence type="ECO:0000313" key="3">
    <source>
        <dbReference type="Proteomes" id="UP000826050"/>
    </source>
</evidence>
<evidence type="ECO:0000256" key="1">
    <source>
        <dbReference type="SAM" id="MobiDB-lite"/>
    </source>
</evidence>
<organism evidence="2 3">
    <name type="scientific">Alcaligenes ammonioxydans</name>
    <dbReference type="NCBI Taxonomy" id="2582914"/>
    <lineage>
        <taxon>Bacteria</taxon>
        <taxon>Pseudomonadati</taxon>
        <taxon>Pseudomonadota</taxon>
        <taxon>Betaproteobacteria</taxon>
        <taxon>Burkholderiales</taxon>
        <taxon>Alcaligenaceae</taxon>
        <taxon>Alcaligenes</taxon>
    </lineage>
</organism>
<dbReference type="RefSeq" id="WP_131071747.1">
    <property type="nucleotide sequence ID" value="NZ_CP049362.1"/>
</dbReference>